<feature type="domain" description="Formyl transferase N-terminal" evidence="6">
    <location>
        <begin position="1"/>
        <end position="176"/>
    </location>
</feature>
<protein>
    <recommendedName>
        <fullName evidence="2 5">Methionyl-tRNA formyltransferase</fullName>
        <ecNumber evidence="2 5">2.1.2.9</ecNumber>
    </recommendedName>
</protein>
<dbReference type="Proteomes" id="UP001168435">
    <property type="component" value="Unassembled WGS sequence"/>
</dbReference>
<evidence type="ECO:0000256" key="1">
    <source>
        <dbReference type="ARBA" id="ARBA00010699"/>
    </source>
</evidence>
<comment type="similarity">
    <text evidence="1 5">Belongs to the Fmt family.</text>
</comment>
<dbReference type="Gene3D" id="3.40.50.12230">
    <property type="match status" value="1"/>
</dbReference>
<feature type="domain" description="Formyl transferase C-terminal" evidence="7">
    <location>
        <begin position="200"/>
        <end position="297"/>
    </location>
</feature>
<dbReference type="InterPro" id="IPR011034">
    <property type="entry name" value="Formyl_transferase-like_C_sf"/>
</dbReference>
<dbReference type="CDD" id="cd08646">
    <property type="entry name" value="FMT_core_Met-tRNA-FMT_N"/>
    <property type="match status" value="1"/>
</dbReference>
<dbReference type="NCBIfam" id="TIGR00460">
    <property type="entry name" value="fmt"/>
    <property type="match status" value="1"/>
</dbReference>
<reference evidence="8" key="1">
    <citation type="submission" date="2023-06" db="EMBL/GenBank/DDBJ databases">
        <authorList>
            <person name="Zeman M."/>
            <person name="Kubasova T."/>
            <person name="Jahodarova E."/>
            <person name="Nykrynova M."/>
            <person name="Rychlik I."/>
        </authorList>
    </citation>
    <scope>NUCLEOTIDE SEQUENCE</scope>
    <source>
        <strain evidence="8">176_SSukc20</strain>
    </source>
</reference>
<feature type="binding site" evidence="5">
    <location>
        <begin position="107"/>
        <end position="110"/>
    </location>
    <ligand>
        <name>(6S)-5,6,7,8-tetrahydrofolate</name>
        <dbReference type="ChEBI" id="CHEBI:57453"/>
    </ligand>
</feature>
<comment type="function">
    <text evidence="5">Attaches a formyl group to the free amino group of methionyl-tRNA(fMet). The formyl group appears to play a dual role in the initiator identity of N-formylmethionyl-tRNA by promoting its recognition by IF2 and preventing the misappropriation of this tRNA by the elongation apparatus.</text>
</comment>
<dbReference type="InterPro" id="IPR002376">
    <property type="entry name" value="Formyl_transf_N"/>
</dbReference>
<dbReference type="InterPro" id="IPR005793">
    <property type="entry name" value="Formyl_trans_C"/>
</dbReference>
<evidence type="ECO:0000256" key="3">
    <source>
        <dbReference type="ARBA" id="ARBA00022679"/>
    </source>
</evidence>
<evidence type="ECO:0000313" key="8">
    <source>
        <dbReference type="EMBL" id="MDN0064115.1"/>
    </source>
</evidence>
<evidence type="ECO:0000256" key="2">
    <source>
        <dbReference type="ARBA" id="ARBA00012261"/>
    </source>
</evidence>
<evidence type="ECO:0000259" key="6">
    <source>
        <dbReference type="Pfam" id="PF00551"/>
    </source>
</evidence>
<dbReference type="InterPro" id="IPR005794">
    <property type="entry name" value="Fmt"/>
</dbReference>
<gene>
    <name evidence="5 8" type="primary">fmt</name>
    <name evidence="8" type="ORF">QVN30_07315</name>
</gene>
<keyword evidence="3 5" id="KW-0808">Transferase</keyword>
<evidence type="ECO:0000256" key="4">
    <source>
        <dbReference type="ARBA" id="ARBA00022917"/>
    </source>
</evidence>
<dbReference type="EC" id="2.1.2.9" evidence="2 5"/>
<keyword evidence="4 5" id="KW-0648">Protein biosynthesis</keyword>
<dbReference type="PANTHER" id="PTHR11138">
    <property type="entry name" value="METHIONYL-TRNA FORMYLTRANSFERASE"/>
    <property type="match status" value="1"/>
</dbReference>
<organism evidence="8 9">
    <name type="scientific">Collinsella ihumii</name>
    <dbReference type="NCBI Taxonomy" id="1720204"/>
    <lineage>
        <taxon>Bacteria</taxon>
        <taxon>Bacillati</taxon>
        <taxon>Actinomycetota</taxon>
        <taxon>Coriobacteriia</taxon>
        <taxon>Coriobacteriales</taxon>
        <taxon>Coriobacteriaceae</taxon>
        <taxon>Collinsella</taxon>
    </lineage>
</organism>
<sequence length="308" mass="32203">MRVVFMGTPSFAVPALKKLAAAHEVVLVLTRPDAVRSRGKRLEPSPVKSCALELGLPVLEAKRMTDVVLDALRGANADVFCVAAYGCILPDEVLTMAPLGCVNVHASLLPRWRGAAPIQRCILAGDDETGVSIMRIGHGVDTGAFCAQASCTVAGKTADELTAELAELGGDLLVDTLPALADGTAVWTEQDESLVTHAAKIEKSELRLDAADSVTDNLRRVLASSDAAPARCVVADKPVRVLMAADGRPDAPRVEAGSFAVASKRVFVGCSDGALEILSVKPDGKRAMDAQAWAAGLQGKQGAWETLS</sequence>
<dbReference type="EMBL" id="JAUEIQ010000006">
    <property type="protein sequence ID" value="MDN0064115.1"/>
    <property type="molecule type" value="Genomic_DNA"/>
</dbReference>
<dbReference type="InterPro" id="IPR041711">
    <property type="entry name" value="Met-tRNA-FMT_N"/>
</dbReference>
<dbReference type="Pfam" id="PF00551">
    <property type="entry name" value="Formyl_trans_N"/>
    <property type="match status" value="1"/>
</dbReference>
<dbReference type="RefSeq" id="WP_289835931.1">
    <property type="nucleotide sequence ID" value="NZ_JAUEIQ010000006.1"/>
</dbReference>
<dbReference type="GO" id="GO:0004479">
    <property type="term" value="F:methionyl-tRNA formyltransferase activity"/>
    <property type="evidence" value="ECO:0007669"/>
    <property type="project" value="UniProtKB-EC"/>
</dbReference>
<evidence type="ECO:0000256" key="5">
    <source>
        <dbReference type="HAMAP-Rule" id="MF_00182"/>
    </source>
</evidence>
<keyword evidence="9" id="KW-1185">Reference proteome</keyword>
<accession>A0ABT7XFD2</accession>
<proteinExistence type="inferred from homology"/>
<reference evidence="8" key="2">
    <citation type="submission" date="2024-05" db="EMBL/GenBank/DDBJ databases">
        <title>Identification and characterization of horizontal gene transfer across gut microbiota members of farm animals based on homology search.</title>
        <authorList>
            <person name="Schwarzerova J."/>
            <person name="Nykrynova M."/>
            <person name="Jureckova K."/>
            <person name="Cejkova D."/>
            <person name="Rychlik I."/>
        </authorList>
    </citation>
    <scope>NUCLEOTIDE SEQUENCE</scope>
    <source>
        <strain evidence="8">176_SSukc20</strain>
    </source>
</reference>
<dbReference type="SUPFAM" id="SSF53328">
    <property type="entry name" value="Formyltransferase"/>
    <property type="match status" value="1"/>
</dbReference>
<dbReference type="Pfam" id="PF02911">
    <property type="entry name" value="Formyl_trans_C"/>
    <property type="match status" value="1"/>
</dbReference>
<dbReference type="HAMAP" id="MF_00182">
    <property type="entry name" value="Formyl_trans"/>
    <property type="match status" value="1"/>
</dbReference>
<evidence type="ECO:0000259" key="7">
    <source>
        <dbReference type="Pfam" id="PF02911"/>
    </source>
</evidence>
<name>A0ABT7XFD2_9ACTN</name>
<comment type="catalytic activity">
    <reaction evidence="5">
        <text>L-methionyl-tRNA(fMet) + (6R)-10-formyltetrahydrofolate = N-formyl-L-methionyl-tRNA(fMet) + (6S)-5,6,7,8-tetrahydrofolate + H(+)</text>
        <dbReference type="Rhea" id="RHEA:24380"/>
        <dbReference type="Rhea" id="RHEA-COMP:9952"/>
        <dbReference type="Rhea" id="RHEA-COMP:9953"/>
        <dbReference type="ChEBI" id="CHEBI:15378"/>
        <dbReference type="ChEBI" id="CHEBI:57453"/>
        <dbReference type="ChEBI" id="CHEBI:78530"/>
        <dbReference type="ChEBI" id="CHEBI:78844"/>
        <dbReference type="ChEBI" id="CHEBI:195366"/>
        <dbReference type="EC" id="2.1.2.9"/>
    </reaction>
</comment>
<dbReference type="PANTHER" id="PTHR11138:SF5">
    <property type="entry name" value="METHIONYL-TRNA FORMYLTRANSFERASE, MITOCHONDRIAL"/>
    <property type="match status" value="1"/>
</dbReference>
<evidence type="ECO:0000313" key="9">
    <source>
        <dbReference type="Proteomes" id="UP001168435"/>
    </source>
</evidence>
<dbReference type="SUPFAM" id="SSF50486">
    <property type="entry name" value="FMT C-terminal domain-like"/>
    <property type="match status" value="1"/>
</dbReference>
<comment type="caution">
    <text evidence="8">The sequence shown here is derived from an EMBL/GenBank/DDBJ whole genome shotgun (WGS) entry which is preliminary data.</text>
</comment>
<dbReference type="InterPro" id="IPR036477">
    <property type="entry name" value="Formyl_transf_N_sf"/>
</dbReference>